<dbReference type="Proteomes" id="UP001316184">
    <property type="component" value="Chromosome"/>
</dbReference>
<evidence type="ECO:0000313" key="3">
    <source>
        <dbReference type="Proteomes" id="UP001316184"/>
    </source>
</evidence>
<keyword evidence="1" id="KW-0812">Transmembrane</keyword>
<gene>
    <name evidence="2" type="ORF">NQV15_05030</name>
</gene>
<sequence length="77" mass="8241">MPRRHPGALAREALVLLGCGLGALTLFALGTYRAGGPRWPHAVVNISSWVLVVVTATMLVIACVETLAQIVRQHLAR</sequence>
<accession>A0ABY5M968</accession>
<feature type="transmembrane region" description="Helical" evidence="1">
    <location>
        <begin position="46"/>
        <end position="68"/>
    </location>
</feature>
<name>A0ABY5M968_9ACTN</name>
<keyword evidence="3" id="KW-1185">Reference proteome</keyword>
<dbReference type="RefSeq" id="WP_232398508.1">
    <property type="nucleotide sequence ID" value="NZ_CP102173.1"/>
</dbReference>
<evidence type="ECO:0000313" key="2">
    <source>
        <dbReference type="EMBL" id="UUP14678.1"/>
    </source>
</evidence>
<keyword evidence="1" id="KW-0472">Membrane</keyword>
<reference evidence="2 3" key="1">
    <citation type="submission" date="2022-08" db="EMBL/GenBank/DDBJ databases">
        <title>novel species in genus Aeromicrobium.</title>
        <authorList>
            <person name="Ye L."/>
        </authorList>
    </citation>
    <scope>NUCLEOTIDE SEQUENCE [LARGE SCALE GENOMIC DNA]</scope>
    <source>
        <strain evidence="3">zg-Y1379</strain>
    </source>
</reference>
<proteinExistence type="predicted"/>
<dbReference type="EMBL" id="CP102173">
    <property type="protein sequence ID" value="UUP14678.1"/>
    <property type="molecule type" value="Genomic_DNA"/>
</dbReference>
<organism evidence="2 3">
    <name type="scientific">Aeromicrobium wangtongii</name>
    <dbReference type="NCBI Taxonomy" id="2969247"/>
    <lineage>
        <taxon>Bacteria</taxon>
        <taxon>Bacillati</taxon>
        <taxon>Actinomycetota</taxon>
        <taxon>Actinomycetes</taxon>
        <taxon>Propionibacteriales</taxon>
        <taxon>Nocardioidaceae</taxon>
        <taxon>Aeromicrobium</taxon>
    </lineage>
</organism>
<keyword evidence="1" id="KW-1133">Transmembrane helix</keyword>
<protein>
    <submittedName>
        <fullName evidence="2">Uncharacterized protein</fullName>
    </submittedName>
</protein>
<feature type="transmembrane region" description="Helical" evidence="1">
    <location>
        <begin position="12"/>
        <end position="34"/>
    </location>
</feature>
<evidence type="ECO:0000256" key="1">
    <source>
        <dbReference type="SAM" id="Phobius"/>
    </source>
</evidence>